<feature type="region of interest" description="Disordered" evidence="1">
    <location>
        <begin position="1"/>
        <end position="20"/>
    </location>
</feature>
<keyword evidence="3" id="KW-1185">Reference proteome</keyword>
<evidence type="ECO:0000313" key="2">
    <source>
        <dbReference type="EMBL" id="CAJ48272.1"/>
    </source>
</evidence>
<protein>
    <submittedName>
        <fullName evidence="2">Uncharacterized protein</fullName>
    </submittedName>
</protein>
<dbReference type="AlphaFoldDB" id="Q2KXF8"/>
<accession>Q2KXF8</accession>
<evidence type="ECO:0000256" key="1">
    <source>
        <dbReference type="SAM" id="MobiDB-lite"/>
    </source>
</evidence>
<dbReference type="STRING" id="360910.BAV0667"/>
<proteinExistence type="predicted"/>
<name>Q2KXF8_BORA1</name>
<dbReference type="KEGG" id="bav:BAV0667"/>
<dbReference type="Proteomes" id="UP000001977">
    <property type="component" value="Chromosome"/>
</dbReference>
<sequence>MLNKYEKPRMPGRFGRAQPPTRQCLAFPGQAIPRALESPTPHLGFSAVYQTTGAGGPLPRSLFLHVLYILLRVANPVHRRCIHE</sequence>
<gene>
    <name evidence="2" type="ordered locus">BAV0667</name>
</gene>
<dbReference type="HOGENOM" id="CLU_2521001_0_0_4"/>
<dbReference type="EMBL" id="AM167904">
    <property type="protein sequence ID" value="CAJ48272.1"/>
    <property type="molecule type" value="Genomic_DNA"/>
</dbReference>
<reference evidence="2 3" key="1">
    <citation type="journal article" date="2006" name="J. Bacteriol.">
        <title>Comparison of the genome sequence of the poultry pathogen Bordetella avium with those of B. bronchiseptica, B. pertussis, and B. parapertussis reveals extensive diversity in surface structures associated with host interaction.</title>
        <authorList>
            <person name="Sebaihia M."/>
            <person name="Preston A."/>
            <person name="Maskell D.J."/>
            <person name="Kuzmiak H."/>
            <person name="Connell T.D."/>
            <person name="King N.D."/>
            <person name="Orndorff P.E."/>
            <person name="Miyamoto D.M."/>
            <person name="Thomson N.R."/>
            <person name="Harris D."/>
            <person name="Goble A."/>
            <person name="Lord A."/>
            <person name="Murphy L."/>
            <person name="Quail M.A."/>
            <person name="Rutter S."/>
            <person name="Squares R."/>
            <person name="Squares S."/>
            <person name="Woodward J."/>
            <person name="Parkhill J."/>
            <person name="Temple L.M."/>
        </authorList>
    </citation>
    <scope>NUCLEOTIDE SEQUENCE [LARGE SCALE GENOMIC DNA]</scope>
    <source>
        <strain evidence="2 3">197N</strain>
    </source>
</reference>
<evidence type="ECO:0000313" key="3">
    <source>
        <dbReference type="Proteomes" id="UP000001977"/>
    </source>
</evidence>
<organism evidence="2 3">
    <name type="scientific">Bordetella avium (strain 197N)</name>
    <dbReference type="NCBI Taxonomy" id="360910"/>
    <lineage>
        <taxon>Bacteria</taxon>
        <taxon>Pseudomonadati</taxon>
        <taxon>Pseudomonadota</taxon>
        <taxon>Betaproteobacteria</taxon>
        <taxon>Burkholderiales</taxon>
        <taxon>Alcaligenaceae</taxon>
        <taxon>Bordetella</taxon>
    </lineage>
</organism>